<feature type="chain" id="PRO_5001534311" evidence="5">
    <location>
        <begin position="21"/>
        <end position="416"/>
    </location>
</feature>
<feature type="signal peptide" evidence="5">
    <location>
        <begin position="1"/>
        <end position="20"/>
    </location>
</feature>
<dbReference type="KEGG" id="trr:M419DRAFT_74600"/>
<dbReference type="InterPro" id="IPR050416">
    <property type="entry name" value="FAD-linked_Oxidoreductase"/>
</dbReference>
<sequence>MRLAESTIATALAAAGAVSAASLDGCSDYFSLQESTLVPACIVRPRSAQDVSKAVAILSTSRSPGCEFAVKGGGHTPAGGSANIQGGVTIDMTSLNATVLSGDGKSVAVGAGAVWNDVYGYLDEFSLAAAGGRNGLVGVGGLLLGGGISHFSSRVGWACDGVVGTLSYDVSRAGAVFDTFTDIAASPNFDPYVSLQTGLLYASAAKAWTLSSSAYYTKPVLHPEVYRELEAVPSISNTSKITAVAALAAENPTPPLNWLFATLTFGTSSEAMLDIFRALNGSLYDFNPTGGVTWNFAFEPLPSVMLSHAAATGGNILGLSPEDGNAVILLFSALWPNSSSNDAVYQKGRDAFTVVKEVAERKGVLRKFEYLNYAGPHQSPLASYGADNLEFLRRVSNKYDPTGVFQRKVPGGFKLW</sequence>
<evidence type="ECO:0000313" key="7">
    <source>
        <dbReference type="EMBL" id="ETS03751.1"/>
    </source>
</evidence>
<dbReference type="GO" id="GO:0016491">
    <property type="term" value="F:oxidoreductase activity"/>
    <property type="evidence" value="ECO:0007669"/>
    <property type="project" value="UniProtKB-KW"/>
</dbReference>
<evidence type="ECO:0000256" key="3">
    <source>
        <dbReference type="ARBA" id="ARBA00022827"/>
    </source>
</evidence>
<name>A0A024SGV5_HYPJR</name>
<keyword evidence="4" id="KW-0560">Oxidoreductase</keyword>
<dbReference type="PANTHER" id="PTHR42973">
    <property type="entry name" value="BINDING OXIDOREDUCTASE, PUTATIVE (AFU_ORTHOLOGUE AFUA_1G17690)-RELATED"/>
    <property type="match status" value="1"/>
</dbReference>
<protein>
    <submittedName>
        <fullName evidence="7">FAD-binding domain-containing protein</fullName>
    </submittedName>
</protein>
<organism evidence="7 8">
    <name type="scientific">Hypocrea jecorina (strain ATCC 56765 / BCRC 32924 / NRRL 11460 / Rut C-30)</name>
    <name type="common">Trichoderma reesei</name>
    <dbReference type="NCBI Taxonomy" id="1344414"/>
    <lineage>
        <taxon>Eukaryota</taxon>
        <taxon>Fungi</taxon>
        <taxon>Dikarya</taxon>
        <taxon>Ascomycota</taxon>
        <taxon>Pezizomycotina</taxon>
        <taxon>Sordariomycetes</taxon>
        <taxon>Hypocreomycetidae</taxon>
        <taxon>Hypocreales</taxon>
        <taxon>Hypocreaceae</taxon>
        <taxon>Trichoderma</taxon>
    </lineage>
</organism>
<dbReference type="Gene3D" id="3.30.465.10">
    <property type="match status" value="1"/>
</dbReference>
<keyword evidence="3" id="KW-0274">FAD</keyword>
<dbReference type="InterPro" id="IPR016169">
    <property type="entry name" value="FAD-bd_PCMH_sub2"/>
</dbReference>
<evidence type="ECO:0000256" key="5">
    <source>
        <dbReference type="SAM" id="SignalP"/>
    </source>
</evidence>
<dbReference type="HOGENOM" id="CLU_018354_1_1_1"/>
<evidence type="ECO:0000256" key="1">
    <source>
        <dbReference type="ARBA" id="ARBA00005466"/>
    </source>
</evidence>
<keyword evidence="2" id="KW-0285">Flavoprotein</keyword>
<reference evidence="8" key="1">
    <citation type="journal article" date="2013" name="Ind. Biotechnol.">
        <title>Comparative genomics analysis of Trichoderma reesei strains.</title>
        <authorList>
            <person name="Koike H."/>
            <person name="Aerts A."/>
            <person name="LaButti K."/>
            <person name="Grigoriev I.V."/>
            <person name="Baker S.E."/>
        </authorList>
    </citation>
    <scope>NUCLEOTIDE SEQUENCE [LARGE SCALE GENOMIC DNA]</scope>
    <source>
        <strain evidence="8">ATCC 56765 / BCRC 32924 / NRRL 11460 / Rut C-30</strain>
    </source>
</reference>
<dbReference type="Proteomes" id="UP000024376">
    <property type="component" value="Unassembled WGS sequence"/>
</dbReference>
<comment type="similarity">
    <text evidence="1">Belongs to the oxygen-dependent FAD-linked oxidoreductase family.</text>
</comment>
<dbReference type="AlphaFoldDB" id="A0A024SGV5"/>
<keyword evidence="5" id="KW-0732">Signal</keyword>
<feature type="domain" description="FAD-binding PCMH-type" evidence="6">
    <location>
        <begin position="35"/>
        <end position="220"/>
    </location>
</feature>
<evidence type="ECO:0000256" key="2">
    <source>
        <dbReference type="ARBA" id="ARBA00022630"/>
    </source>
</evidence>
<dbReference type="SUPFAM" id="SSF56176">
    <property type="entry name" value="FAD-binding/transporter-associated domain-like"/>
    <property type="match status" value="1"/>
</dbReference>
<dbReference type="EMBL" id="KI911142">
    <property type="protein sequence ID" value="ETS03751.1"/>
    <property type="molecule type" value="Genomic_DNA"/>
</dbReference>
<dbReference type="InterPro" id="IPR016166">
    <property type="entry name" value="FAD-bd_PCMH"/>
</dbReference>
<proteinExistence type="inferred from homology"/>
<dbReference type="PANTHER" id="PTHR42973:SF13">
    <property type="entry name" value="FAD-BINDING PCMH-TYPE DOMAIN-CONTAINING PROTEIN"/>
    <property type="match status" value="1"/>
</dbReference>
<dbReference type="PROSITE" id="PS51387">
    <property type="entry name" value="FAD_PCMH"/>
    <property type="match status" value="1"/>
</dbReference>
<dbReference type="OrthoDB" id="2151789at2759"/>
<dbReference type="Pfam" id="PF01565">
    <property type="entry name" value="FAD_binding_4"/>
    <property type="match status" value="1"/>
</dbReference>
<dbReference type="InterPro" id="IPR006094">
    <property type="entry name" value="Oxid_FAD_bind_N"/>
</dbReference>
<evidence type="ECO:0000256" key="4">
    <source>
        <dbReference type="ARBA" id="ARBA00023002"/>
    </source>
</evidence>
<evidence type="ECO:0000313" key="8">
    <source>
        <dbReference type="Proteomes" id="UP000024376"/>
    </source>
</evidence>
<evidence type="ECO:0000259" key="6">
    <source>
        <dbReference type="PROSITE" id="PS51387"/>
    </source>
</evidence>
<accession>A0A024SGV5</accession>
<dbReference type="GO" id="GO:0071949">
    <property type="term" value="F:FAD binding"/>
    <property type="evidence" value="ECO:0007669"/>
    <property type="project" value="InterPro"/>
</dbReference>
<gene>
    <name evidence="7" type="ORF">M419DRAFT_74600</name>
</gene>
<dbReference type="InterPro" id="IPR036318">
    <property type="entry name" value="FAD-bd_PCMH-like_sf"/>
</dbReference>